<dbReference type="InterPro" id="IPR013154">
    <property type="entry name" value="ADH-like_N"/>
</dbReference>
<dbReference type="Proteomes" id="UP000490386">
    <property type="component" value="Unassembled WGS sequence"/>
</dbReference>
<dbReference type="OrthoDB" id="9790818at2"/>
<dbReference type="AlphaFoldDB" id="A0A7J5AYJ2"/>
<name>A0A7J5AYJ2_9MICO</name>
<dbReference type="Pfam" id="PF08240">
    <property type="entry name" value="ADH_N"/>
    <property type="match status" value="1"/>
</dbReference>
<keyword evidence="3" id="KW-1185">Reference proteome</keyword>
<evidence type="ECO:0000313" key="2">
    <source>
        <dbReference type="EMBL" id="KAB1636490.1"/>
    </source>
</evidence>
<dbReference type="EMBL" id="WBJX01000006">
    <property type="protein sequence ID" value="KAB1636490.1"/>
    <property type="molecule type" value="Genomic_DNA"/>
</dbReference>
<dbReference type="PANTHER" id="PTHR44013:SF1">
    <property type="entry name" value="ZINC-TYPE ALCOHOL DEHYDROGENASE-LIKE PROTEIN C16A3.02C"/>
    <property type="match status" value="1"/>
</dbReference>
<feature type="domain" description="Enoyl reductase (ER)" evidence="1">
    <location>
        <begin position="10"/>
        <end position="313"/>
    </location>
</feature>
<evidence type="ECO:0000259" key="1">
    <source>
        <dbReference type="SMART" id="SM00829"/>
    </source>
</evidence>
<dbReference type="SMART" id="SM00829">
    <property type="entry name" value="PKS_ER"/>
    <property type="match status" value="1"/>
</dbReference>
<dbReference type="SUPFAM" id="SSF51735">
    <property type="entry name" value="NAD(P)-binding Rossmann-fold domains"/>
    <property type="match status" value="1"/>
</dbReference>
<gene>
    <name evidence="2" type="ORF">F8O03_16230</name>
</gene>
<dbReference type="GO" id="GO:0016491">
    <property type="term" value="F:oxidoreductase activity"/>
    <property type="evidence" value="ECO:0007669"/>
    <property type="project" value="InterPro"/>
</dbReference>
<dbReference type="InterPro" id="IPR011032">
    <property type="entry name" value="GroES-like_sf"/>
</dbReference>
<dbReference type="RefSeq" id="WP_151424782.1">
    <property type="nucleotide sequence ID" value="NZ_WBJX01000006.1"/>
</dbReference>
<evidence type="ECO:0000313" key="3">
    <source>
        <dbReference type="Proteomes" id="UP000490386"/>
    </source>
</evidence>
<dbReference type="InterPro" id="IPR052733">
    <property type="entry name" value="Chloroplast_QOR"/>
</dbReference>
<protein>
    <submittedName>
        <fullName evidence="2">NAD(P)-dependent alcohol dehydrogenase</fullName>
    </submittedName>
</protein>
<dbReference type="Gene3D" id="3.40.50.720">
    <property type="entry name" value="NAD(P)-binding Rossmann-like Domain"/>
    <property type="match status" value="1"/>
</dbReference>
<sequence>MRAAVVTRYGPPEAVVITEIPNPTPRTGEVILRVEAAAVTSGDARMRAGRFPAGFGMLARLGIGVRGPRKKVLGIAVAGTVESSGATGSGFPPGTRVAAMIGSGLGGHAELARVPIARLARLPEQVSFEDAAGLLFGGGTALQFLRERAHVQPGERVLINGASGAVGSSAVQLAKHLGAHITAISSARNRSFALRLGADEHVDYTSTPVGDLDARYDVVLDTVGNLSRRSGRHLLSPTGRLILAVAGLADTVAARGNVIAGPIPERTADITELLELAATGALDPVTSVSGGLESIRDAYAVVDSGRKVGNLVILPND</sequence>
<dbReference type="InterPro" id="IPR036291">
    <property type="entry name" value="NAD(P)-bd_dom_sf"/>
</dbReference>
<comment type="caution">
    <text evidence="2">The sequence shown here is derived from an EMBL/GenBank/DDBJ whole genome shotgun (WGS) entry which is preliminary data.</text>
</comment>
<dbReference type="Pfam" id="PF13602">
    <property type="entry name" value="ADH_zinc_N_2"/>
    <property type="match status" value="1"/>
</dbReference>
<proteinExistence type="predicted"/>
<accession>A0A7J5AYJ2</accession>
<organism evidence="2 3">
    <name type="scientific">Pseudoclavibacter terrae</name>
    <dbReference type="NCBI Taxonomy" id="1530195"/>
    <lineage>
        <taxon>Bacteria</taxon>
        <taxon>Bacillati</taxon>
        <taxon>Actinomycetota</taxon>
        <taxon>Actinomycetes</taxon>
        <taxon>Micrococcales</taxon>
        <taxon>Microbacteriaceae</taxon>
        <taxon>Pseudoclavibacter</taxon>
    </lineage>
</organism>
<dbReference type="CDD" id="cd08267">
    <property type="entry name" value="MDR1"/>
    <property type="match status" value="1"/>
</dbReference>
<reference evidence="2 3" key="1">
    <citation type="submission" date="2019-09" db="EMBL/GenBank/DDBJ databases">
        <title>Phylogeny of genus Pseudoclavibacter and closely related genus.</title>
        <authorList>
            <person name="Li Y."/>
        </authorList>
    </citation>
    <scope>NUCLEOTIDE SEQUENCE [LARGE SCALE GENOMIC DNA]</scope>
    <source>
        <strain evidence="2 3">THG-MD12</strain>
    </source>
</reference>
<dbReference type="PANTHER" id="PTHR44013">
    <property type="entry name" value="ZINC-TYPE ALCOHOL DEHYDROGENASE-LIKE PROTEIN C16A3.02C"/>
    <property type="match status" value="1"/>
</dbReference>
<dbReference type="InterPro" id="IPR020843">
    <property type="entry name" value="ER"/>
</dbReference>
<dbReference type="SUPFAM" id="SSF50129">
    <property type="entry name" value="GroES-like"/>
    <property type="match status" value="1"/>
</dbReference>
<dbReference type="Gene3D" id="3.90.180.10">
    <property type="entry name" value="Medium-chain alcohol dehydrogenases, catalytic domain"/>
    <property type="match status" value="1"/>
</dbReference>